<organism evidence="1 2">
    <name type="scientific">Shimia abyssi</name>
    <dbReference type="NCBI Taxonomy" id="1662395"/>
    <lineage>
        <taxon>Bacteria</taxon>
        <taxon>Pseudomonadati</taxon>
        <taxon>Pseudomonadota</taxon>
        <taxon>Alphaproteobacteria</taxon>
        <taxon>Rhodobacterales</taxon>
        <taxon>Roseobacteraceae</taxon>
    </lineage>
</organism>
<keyword evidence="2" id="KW-1185">Reference proteome</keyword>
<reference evidence="1 2" key="1">
    <citation type="submission" date="2018-03" db="EMBL/GenBank/DDBJ databases">
        <title>Genomic Encyclopedia of Archaeal and Bacterial Type Strains, Phase II (KMG-II): from individual species to whole genera.</title>
        <authorList>
            <person name="Goeker M."/>
        </authorList>
    </citation>
    <scope>NUCLEOTIDE SEQUENCE [LARGE SCALE GENOMIC DNA]</scope>
    <source>
        <strain evidence="1 2">DSM 100673</strain>
    </source>
</reference>
<comment type="caution">
    <text evidence="1">The sequence shown here is derived from an EMBL/GenBank/DDBJ whole genome shotgun (WGS) entry which is preliminary data.</text>
</comment>
<evidence type="ECO:0000313" key="1">
    <source>
        <dbReference type="EMBL" id="PSL20524.1"/>
    </source>
</evidence>
<accession>A0A2P8FFN8</accession>
<protein>
    <submittedName>
        <fullName evidence="1">Uncharacterized protein</fullName>
    </submittedName>
</protein>
<gene>
    <name evidence="1" type="ORF">CLV88_103171</name>
</gene>
<dbReference type="EMBL" id="PYGJ01000003">
    <property type="protein sequence ID" value="PSL20524.1"/>
    <property type="molecule type" value="Genomic_DNA"/>
</dbReference>
<evidence type="ECO:0000313" key="2">
    <source>
        <dbReference type="Proteomes" id="UP000240418"/>
    </source>
</evidence>
<proteinExistence type="predicted"/>
<name>A0A2P8FFN8_9RHOB</name>
<dbReference type="AlphaFoldDB" id="A0A2P8FFN8"/>
<dbReference type="Proteomes" id="UP000240418">
    <property type="component" value="Unassembled WGS sequence"/>
</dbReference>
<sequence>MACYCASSANIVHSTEVGGKMGGAGFSSFATQSAHIDTQAHLCAP</sequence>